<dbReference type="CDD" id="cd16491">
    <property type="entry name" value="RING-CH-C4HC3_LTN1"/>
    <property type="match status" value="1"/>
</dbReference>
<dbReference type="InterPro" id="IPR054478">
    <property type="entry name" value="LTN1_UBC"/>
</dbReference>
<keyword evidence="7" id="KW-0963">Cytoplasm</keyword>
<protein>
    <recommendedName>
        <fullName evidence="6 15">E3 ubiquitin-protein ligase listerin</fullName>
        <ecNumber evidence="5 15">2.3.2.27</ecNumber>
    </recommendedName>
    <alternativeName>
        <fullName evidence="15">RING-type E3 ubiquitin transferase listerin</fullName>
    </alternativeName>
</protein>
<dbReference type="PROSITE" id="PS50089">
    <property type="entry name" value="ZF_RING_2"/>
    <property type="match status" value="1"/>
</dbReference>
<dbReference type="InterPro" id="IPR016024">
    <property type="entry name" value="ARM-type_fold"/>
</dbReference>
<sequence length="1786" mass="201559">MFLLSPGLACCYVLTGSLCVSGRRGMDMRVPQQCSPNCSKCKHNKNPVVPSSSGRAAELLAKERGSVPGFVGFGTSSSDLGYVPAIQGAEEIDSLVDADFRMVLRKLSKRDVTTKLKAMQEFGTMCKERETEIVKGVLPYWPRIYCKISVDHDRRVREATQQAFEQLILKVKKHLAPHLRSLMGHWLIAQCDTYSPAASAAKVAFEKAFPPSKQPEALVFCKDEILNVLQDHLLKETPDTLSDPQTVPEEEREAKFFRILTCSLLALKKLICMLPSNENSSLEEKLKPLLTQNKFWKYGKHNSPPVRSAFFELISAFCQYIPESMKAEASRVCPAVLLSIDDSDAIVCPALWEAALHVLTAIEDCWSHVNAKKGVLPKIWAVFREGGRGLATIIYPNLLPFISKIPHGITEPKLDYCRTFFTTIIQGLLTERAMASRSECSAILLAFMECLRFTVLQNIGEEEEEIKIQEMLINDQLVPLIDTVIKEPRLQNGPLFFEVADALRFWNTRAEISSGDRAAPTFRRILLDFWDGLSAICVGHIDVIDADEKSLAAVSSLLQILQNPENKIKSSRRKAVKIRFAEDDEPESNTEHENVVDMRSSNDPGTLIHAQHLSPLQKEPLEDLVCKLAELSIVYTNEQRSDRHLKFLSALLSNFASSRVFQVLLENRTSIQEVAKLQYENPSIQFLYENLIGWLKEDRRKETDFLVDILYSVLHCCTSAPERENILNDLTKVHFLKNKFHRIACSNSEKHSLCSAWLKGDVLGEKLVTLADDLCNTSLKTTVASAESFHSERWTLLSLVLSQLIKNESLIGEVYVKRIIDKLQAALSKAKDLSEAGNTEPSVSFICDIASNFFSSVKGCLLMPSSEDLLLTIFQLCAQSQDTTHLSDFLVNKLKHTWLCGLTSLVHHLSDMHKDSTFLQRSAFWVKNQLQSSTLDVKSLQVLITAVHDLLTKLLEADKVPTYTLKDYFDWLTPSESEWEKMRGSLSNEWLKKPLLEGRLSLNCEIPEMMKDQKLCFMGKLPSHLCTAALLSRMTLLILGKGVENHEVERIAEQLYALQWIEELANPPSLLIEFLHHLQVMDISCEKLCILTNTNGLLRILFNRSKDCGRLWALTMAKLIKSENIASCEIKGLFSTSERFFPLTEGNLHTLQNLSPFLLQEDKEEIVIQCTAKLMTSFDSVLGAFGYLAILNSCLNCGSIDYGDLMPGILKIIISWRNDYEDSFLFSCNLREGSPQVLGLNIEMIRFISLLLNDPSSLLESEWDFVMCSMLAWLETTSDSQAVFPVALVQVFACVSCDLSAASSAFFQAATPEITEKLPPNLMAEWQEFFSEGIHSLLLSLLVKITSKSEKDALETSFQNFMLKSLGKALMYISKDQLLNHKLPAKFVAGQKTNLPDKLQTLLNTFSPMLLFRARPVQITVYHMLNKLMSDLPKFDDEDLKSYGDEEEELSLSPPAALMTVLATQEELLENILEGIPVGEFAVIQPLSDEFCLVLGYLLTWKLMLTFFKAASSQLRALYSQYLRRTKSLNKLLYHLFRLMPENPAFPGSTAELPSKDVKTYFTEELDLDVKDTSSLSSHIPHLACSVYCMTLKDLPAMVRLWWNSCEKRVFNTVDKFTSKYVSSVLSLQEISSVQTSTQLFNGMMVKARSATREVIATYSVDDIFIELIIQLPPNYPLGSITVESGKRVGVAVQQWRNWMLQLSTYLTHQNGSIMEGLALWKNNVDKRFEGVEDCMICFSVIHGSNYSLPKKACRTCKKKFHSACLYKWFTSSNKSTCPLCRETFF</sequence>
<keyword evidence="10" id="KW-0677">Repeat</keyword>
<dbReference type="FunFam" id="1.25.10.10:FF:001251">
    <property type="entry name" value="Predicted protein"/>
    <property type="match status" value="1"/>
</dbReference>
<dbReference type="Pfam" id="PF22999">
    <property type="entry name" value="LTN1_E3_ligase_6th"/>
    <property type="match status" value="1"/>
</dbReference>
<dbReference type="FunFam" id="3.30.40.10:FF:000038">
    <property type="entry name" value="E3 ubiquitin-protein ligase listerin"/>
    <property type="match status" value="1"/>
</dbReference>
<dbReference type="UniPathway" id="UPA00143"/>
<dbReference type="Pfam" id="PF23009">
    <property type="entry name" value="UBC_like"/>
    <property type="match status" value="1"/>
</dbReference>
<dbReference type="GO" id="GO:1990112">
    <property type="term" value="C:RQC complex"/>
    <property type="evidence" value="ECO:0007669"/>
    <property type="project" value="UniProtKB-UniRule"/>
</dbReference>
<dbReference type="InterPro" id="IPR011989">
    <property type="entry name" value="ARM-like"/>
</dbReference>
<dbReference type="PANTHER" id="PTHR12389:SF0">
    <property type="entry name" value="E3 UBIQUITIN-PROTEIN LIGASE LISTERIN"/>
    <property type="match status" value="1"/>
</dbReference>
<evidence type="ECO:0000256" key="4">
    <source>
        <dbReference type="ARBA" id="ARBA00007997"/>
    </source>
</evidence>
<keyword evidence="19" id="KW-1185">Reference proteome</keyword>
<dbReference type="InterPro" id="IPR039804">
    <property type="entry name" value="RING-CH-C4HC3_LTN1"/>
</dbReference>
<comment type="function">
    <text evidence="15">E3 ubiquitin-protein ligase. Component of the ribosome quality control complex (RQC), a ribosome-associated complex that mediates ubiquitination and extraction of incompletely synthesized nascent chains for proteasomal degradation.</text>
</comment>
<comment type="catalytic activity">
    <reaction evidence="1 15">
        <text>S-ubiquitinyl-[E2 ubiquitin-conjugating enzyme]-L-cysteine + [acceptor protein]-L-lysine = [E2 ubiquitin-conjugating enzyme]-L-cysteine + N(6)-ubiquitinyl-[acceptor protein]-L-lysine.</text>
        <dbReference type="EC" id="2.3.2.27"/>
    </reaction>
</comment>
<dbReference type="Pfam" id="PF22958">
    <property type="entry name" value="Ltn1_1st"/>
    <property type="match status" value="1"/>
</dbReference>
<keyword evidence="12 15" id="KW-0833">Ubl conjugation pathway</keyword>
<dbReference type="GO" id="GO:0022626">
    <property type="term" value="C:cytosolic ribosome"/>
    <property type="evidence" value="ECO:0007669"/>
    <property type="project" value="Ensembl"/>
</dbReference>
<feature type="chain" id="PRO_5025673223" description="E3 ubiquitin-protein ligase listerin" evidence="16">
    <location>
        <begin position="23"/>
        <end position="1786"/>
    </location>
</feature>
<evidence type="ECO:0000313" key="19">
    <source>
        <dbReference type="Proteomes" id="UP000472272"/>
    </source>
</evidence>
<dbReference type="InterPro" id="IPR001841">
    <property type="entry name" value="Znf_RING"/>
</dbReference>
<dbReference type="InterPro" id="IPR011016">
    <property type="entry name" value="Znf_RING-CH"/>
</dbReference>
<dbReference type="GO" id="GO:1990116">
    <property type="term" value="P:ribosome-associated ubiquitin-dependent protein catabolic process"/>
    <property type="evidence" value="ECO:0007669"/>
    <property type="project" value="UniProtKB-UniRule"/>
</dbReference>
<dbReference type="Gene3D" id="1.25.10.10">
    <property type="entry name" value="Leucine-rich Repeat Variant"/>
    <property type="match status" value="1"/>
</dbReference>
<dbReference type="PANTHER" id="PTHR12389">
    <property type="entry name" value="ZINC FINGER PROTEIN 294"/>
    <property type="match status" value="1"/>
</dbReference>
<dbReference type="Pfam" id="PF13639">
    <property type="entry name" value="zf-RING_2"/>
    <property type="match status" value="1"/>
</dbReference>
<evidence type="ECO:0000256" key="8">
    <source>
        <dbReference type="ARBA" id="ARBA00022679"/>
    </source>
</evidence>
<dbReference type="SUPFAM" id="SSF57850">
    <property type="entry name" value="RING/U-box"/>
    <property type="match status" value="1"/>
</dbReference>
<evidence type="ECO:0000256" key="16">
    <source>
        <dbReference type="SAM" id="SignalP"/>
    </source>
</evidence>
<dbReference type="InterPro" id="IPR013083">
    <property type="entry name" value="Znf_RING/FYVE/PHD"/>
</dbReference>
<comment type="subunit">
    <text evidence="15">Component of the ribosome quality control complex (RQC).</text>
</comment>
<proteinExistence type="inferred from homology"/>
<reference evidence="18" key="2">
    <citation type="submission" date="2025-08" db="UniProtKB">
        <authorList>
            <consortium name="Ensembl"/>
        </authorList>
    </citation>
    <scope>IDENTIFICATION</scope>
</reference>
<keyword evidence="16" id="KW-0732">Signal</keyword>
<evidence type="ECO:0000256" key="15">
    <source>
        <dbReference type="RuleBase" id="RU367090"/>
    </source>
</evidence>
<keyword evidence="8 15" id="KW-0808">Transferase</keyword>
<dbReference type="Proteomes" id="UP000472272">
    <property type="component" value="Chromosome 4"/>
</dbReference>
<evidence type="ECO:0000256" key="13">
    <source>
        <dbReference type="ARBA" id="ARBA00022833"/>
    </source>
</evidence>
<comment type="similarity">
    <text evidence="4 15">Belongs to the LTN1 family.</text>
</comment>
<dbReference type="GeneTree" id="ENSGT00390000016055"/>
<feature type="signal peptide" evidence="16">
    <location>
        <begin position="1"/>
        <end position="22"/>
    </location>
</feature>
<evidence type="ECO:0000256" key="1">
    <source>
        <dbReference type="ARBA" id="ARBA00000900"/>
    </source>
</evidence>
<reference evidence="18" key="3">
    <citation type="submission" date="2025-09" db="UniProtKB">
        <authorList>
            <consortium name="Ensembl"/>
        </authorList>
    </citation>
    <scope>IDENTIFICATION</scope>
</reference>
<dbReference type="GO" id="GO:0061630">
    <property type="term" value="F:ubiquitin protein ligase activity"/>
    <property type="evidence" value="ECO:0007669"/>
    <property type="project" value="UniProtKB-UniRule"/>
</dbReference>
<dbReference type="GO" id="GO:0072344">
    <property type="term" value="P:rescue of stalled ribosome"/>
    <property type="evidence" value="ECO:0007669"/>
    <property type="project" value="UniProtKB-UniRule"/>
</dbReference>
<dbReference type="GO" id="GO:0008270">
    <property type="term" value="F:zinc ion binding"/>
    <property type="evidence" value="ECO:0007669"/>
    <property type="project" value="UniProtKB-KW"/>
</dbReference>
<evidence type="ECO:0000256" key="7">
    <source>
        <dbReference type="ARBA" id="ARBA00022490"/>
    </source>
</evidence>
<gene>
    <name evidence="18" type="primary">LTN1</name>
</gene>
<comment type="subcellular location">
    <subcellularLocation>
        <location evidence="2">Cytoplasm</location>
        <location evidence="2">Cytosol</location>
    </subcellularLocation>
</comment>
<dbReference type="OMA" id="IYGSHWE"/>
<comment type="pathway">
    <text evidence="3 15">Protein modification; protein ubiquitination.</text>
</comment>
<keyword evidence="11 14" id="KW-0863">Zinc-finger</keyword>
<dbReference type="SUPFAM" id="SSF48371">
    <property type="entry name" value="ARM repeat"/>
    <property type="match status" value="1"/>
</dbReference>
<dbReference type="GO" id="GO:0043023">
    <property type="term" value="F:ribosomal large subunit binding"/>
    <property type="evidence" value="ECO:0007669"/>
    <property type="project" value="TreeGrafter"/>
</dbReference>
<dbReference type="Gene3D" id="3.30.40.10">
    <property type="entry name" value="Zinc/RING finger domain, C3HC4 (zinc finger)"/>
    <property type="match status" value="1"/>
</dbReference>
<evidence type="ECO:0000259" key="17">
    <source>
        <dbReference type="PROSITE" id="PS50089"/>
    </source>
</evidence>
<dbReference type="InterPro" id="IPR039795">
    <property type="entry name" value="LTN1/Rkr1"/>
</dbReference>
<dbReference type="InterPro" id="IPR054477">
    <property type="entry name" value="LTN1_E3_ligase_6th"/>
</dbReference>
<dbReference type="Ensembl" id="ENSPMRT00000005406.1">
    <property type="protein sequence ID" value="ENSPMRP00000005075.1"/>
    <property type="gene ID" value="ENSPMRG00000003160.1"/>
</dbReference>
<evidence type="ECO:0000256" key="2">
    <source>
        <dbReference type="ARBA" id="ARBA00004514"/>
    </source>
</evidence>
<keyword evidence="9 15" id="KW-0479">Metal-binding</keyword>
<evidence type="ECO:0000256" key="3">
    <source>
        <dbReference type="ARBA" id="ARBA00004906"/>
    </source>
</evidence>
<evidence type="ECO:0000256" key="10">
    <source>
        <dbReference type="ARBA" id="ARBA00022737"/>
    </source>
</evidence>
<name>A0A670I0S6_PODMU</name>
<dbReference type="Pfam" id="PF24618">
    <property type="entry name" value="LTN1_E3_ligase_5th"/>
    <property type="match status" value="1"/>
</dbReference>
<evidence type="ECO:0000256" key="12">
    <source>
        <dbReference type="ARBA" id="ARBA00022786"/>
    </source>
</evidence>
<dbReference type="InterPro" id="IPR056241">
    <property type="entry name" value="LTN1_HEAT_5th"/>
</dbReference>
<feature type="domain" description="RING-type" evidence="17">
    <location>
        <begin position="1735"/>
        <end position="1782"/>
    </location>
</feature>
<evidence type="ECO:0000256" key="6">
    <source>
        <dbReference type="ARBA" id="ARBA00017157"/>
    </source>
</evidence>
<organism evidence="18 19">
    <name type="scientific">Podarcis muralis</name>
    <name type="common">Wall lizard</name>
    <name type="synonym">Lacerta muralis</name>
    <dbReference type="NCBI Taxonomy" id="64176"/>
    <lineage>
        <taxon>Eukaryota</taxon>
        <taxon>Metazoa</taxon>
        <taxon>Chordata</taxon>
        <taxon>Craniata</taxon>
        <taxon>Vertebrata</taxon>
        <taxon>Euteleostomi</taxon>
        <taxon>Lepidosauria</taxon>
        <taxon>Squamata</taxon>
        <taxon>Bifurcata</taxon>
        <taxon>Unidentata</taxon>
        <taxon>Episquamata</taxon>
        <taxon>Laterata</taxon>
        <taxon>Lacertibaenia</taxon>
        <taxon>Lacertidae</taxon>
        <taxon>Podarcis</taxon>
    </lineage>
</organism>
<evidence type="ECO:0000256" key="9">
    <source>
        <dbReference type="ARBA" id="ARBA00022723"/>
    </source>
</evidence>
<dbReference type="SMART" id="SM00744">
    <property type="entry name" value="RINGv"/>
    <property type="match status" value="1"/>
</dbReference>
<dbReference type="EC" id="2.3.2.27" evidence="5 15"/>
<reference evidence="18 19" key="1">
    <citation type="journal article" date="2019" name="Proc. Natl. Acad. Sci. U.S.A.">
        <title>Regulatory changes in pterin and carotenoid genes underlie balanced color polymorphisms in the wall lizard.</title>
        <authorList>
            <person name="Andrade P."/>
            <person name="Pinho C."/>
            <person name="Perez I de Lanuza G."/>
            <person name="Afonso S."/>
            <person name="Brejcha J."/>
            <person name="Rubin C.J."/>
            <person name="Wallerman O."/>
            <person name="Pereira P."/>
            <person name="Sabatino S.J."/>
            <person name="Bellati A."/>
            <person name="Pellitteri-Rosa D."/>
            <person name="Bosakova Z."/>
            <person name="Bunikis I."/>
            <person name="Carretero M.A."/>
            <person name="Feiner N."/>
            <person name="Marsik P."/>
            <person name="Pauperio F."/>
            <person name="Salvi D."/>
            <person name="Soler L."/>
            <person name="While G.M."/>
            <person name="Uller T."/>
            <person name="Font E."/>
            <person name="Andersson L."/>
            <person name="Carneiro M."/>
        </authorList>
    </citation>
    <scope>NUCLEOTIDE SEQUENCE</scope>
</reference>
<dbReference type="InterPro" id="IPR054476">
    <property type="entry name" value="Ltn1_N"/>
</dbReference>
<accession>A0A670I0S6</accession>
<dbReference type="GO" id="GO:0051865">
    <property type="term" value="P:protein autoubiquitination"/>
    <property type="evidence" value="ECO:0007669"/>
    <property type="project" value="Ensembl"/>
</dbReference>
<keyword evidence="13 15" id="KW-0862">Zinc</keyword>
<evidence type="ECO:0000256" key="5">
    <source>
        <dbReference type="ARBA" id="ARBA00012483"/>
    </source>
</evidence>
<evidence type="ECO:0000256" key="11">
    <source>
        <dbReference type="ARBA" id="ARBA00022771"/>
    </source>
</evidence>
<evidence type="ECO:0000256" key="14">
    <source>
        <dbReference type="PROSITE-ProRule" id="PRU00175"/>
    </source>
</evidence>
<evidence type="ECO:0000313" key="18">
    <source>
        <dbReference type="Ensembl" id="ENSPMRP00000005075.1"/>
    </source>
</evidence>